<evidence type="ECO:0000256" key="1">
    <source>
        <dbReference type="ARBA" id="ARBA00034497"/>
    </source>
</evidence>
<dbReference type="Pfam" id="PF13915">
    <property type="entry name" value="DUF4210"/>
    <property type="match status" value="1"/>
</dbReference>
<feature type="region of interest" description="Disordered" evidence="2">
    <location>
        <begin position="35"/>
        <end position="55"/>
    </location>
</feature>
<feature type="region of interest" description="Disordered" evidence="2">
    <location>
        <begin position="474"/>
        <end position="510"/>
    </location>
</feature>
<dbReference type="InterPro" id="IPR033473">
    <property type="entry name" value="Atos-like_C"/>
</dbReference>
<comment type="similarity">
    <text evidence="1">Belongs to the ATOS family.</text>
</comment>
<dbReference type="Proteomes" id="UP000887116">
    <property type="component" value="Unassembled WGS sequence"/>
</dbReference>
<dbReference type="SMART" id="SM01177">
    <property type="entry name" value="DUF4210"/>
    <property type="match status" value="1"/>
</dbReference>
<evidence type="ECO:0000313" key="4">
    <source>
        <dbReference type="EMBL" id="GFQ89208.1"/>
    </source>
</evidence>
<dbReference type="EMBL" id="BMAO01013500">
    <property type="protein sequence ID" value="GFQ89208.1"/>
    <property type="molecule type" value="Genomic_DNA"/>
</dbReference>
<dbReference type="PANTHER" id="PTHR13199">
    <property type="entry name" value="GH03947P"/>
    <property type="match status" value="1"/>
</dbReference>
<feature type="compositionally biased region" description="Low complexity" evidence="2">
    <location>
        <begin position="486"/>
        <end position="500"/>
    </location>
</feature>
<name>A0A8X6L0J9_TRICU</name>
<evidence type="ECO:0000256" key="2">
    <source>
        <dbReference type="SAM" id="MobiDB-lite"/>
    </source>
</evidence>
<organism evidence="4 5">
    <name type="scientific">Trichonephila clavata</name>
    <name type="common">Joro spider</name>
    <name type="synonym">Nephila clavata</name>
    <dbReference type="NCBI Taxonomy" id="2740835"/>
    <lineage>
        <taxon>Eukaryota</taxon>
        <taxon>Metazoa</taxon>
        <taxon>Ecdysozoa</taxon>
        <taxon>Arthropoda</taxon>
        <taxon>Chelicerata</taxon>
        <taxon>Arachnida</taxon>
        <taxon>Araneae</taxon>
        <taxon>Araneomorphae</taxon>
        <taxon>Entelegynae</taxon>
        <taxon>Araneoidea</taxon>
        <taxon>Nephilidae</taxon>
        <taxon>Trichonephila</taxon>
    </lineage>
</organism>
<dbReference type="PANTHER" id="PTHR13199:SF11">
    <property type="entry name" value="PROTEIN ATOSSA"/>
    <property type="match status" value="1"/>
</dbReference>
<proteinExistence type="inferred from homology"/>
<accession>A0A8X6L0J9</accession>
<dbReference type="InterPro" id="IPR051506">
    <property type="entry name" value="ATOS_Transcription_Regulators"/>
</dbReference>
<feature type="compositionally biased region" description="Basic and acidic residues" evidence="2">
    <location>
        <begin position="474"/>
        <end position="484"/>
    </location>
</feature>
<comment type="caution">
    <text evidence="4">The sequence shown here is derived from an EMBL/GenBank/DDBJ whole genome shotgun (WGS) entry which is preliminary data.</text>
</comment>
<feature type="domain" description="Atos-like conserved" evidence="3">
    <location>
        <begin position="724"/>
        <end position="783"/>
    </location>
</feature>
<reference evidence="4" key="1">
    <citation type="submission" date="2020-07" db="EMBL/GenBank/DDBJ databases">
        <title>Multicomponent nature underlies the extraordinary mechanical properties of spider dragline silk.</title>
        <authorList>
            <person name="Kono N."/>
            <person name="Nakamura H."/>
            <person name="Mori M."/>
            <person name="Yoshida Y."/>
            <person name="Ohtoshi R."/>
            <person name="Malay A.D."/>
            <person name="Moran D.A.P."/>
            <person name="Tomita M."/>
            <person name="Numata K."/>
            <person name="Arakawa K."/>
        </authorList>
    </citation>
    <scope>NUCLEOTIDE SEQUENCE</scope>
</reference>
<dbReference type="AlphaFoldDB" id="A0A8X6L0J9"/>
<dbReference type="InterPro" id="IPR025261">
    <property type="entry name" value="Atos-like_cons_dom"/>
</dbReference>
<protein>
    <submittedName>
        <fullName evidence="4">Protein FAM214A</fullName>
    </submittedName>
</protein>
<sequence>MHAAVEEVDLDPCDLYTDLGTLIVEGRVPGLSDKGFGESPHCSSPHGQNRHQCDPSSPECQKYEQILKHMLLLWKNGIPMTIEVLLYPSCCAPFPNVDSVPDMPYLLLEQWTIHMLPRRVPDASISPRGLIQAVRSFLYFSQLCAWYSLTGGKSPQNVHYRVCVPGEAFSSKFSSQPDCHMFPVANIGRNSAMKVLMKCHPRCGEIPSVPCHKHSKPNLPLKTLKGSSEVFEMHNPLPGGSYALDGILPSGTSSRTSSPADSMLGESLLDPPNSLCMYPKRYQSPSRCGSPSIEVPEHLMFGKAIIKREEPPPQRRSRPQRRPVVERFLKKNLGSPICNPPESKTRTFEKLVTRDKPPDILSLKRDAVLSYSSIEDCMKCVPRDEMDRVLERLRGRHCWKSSVNDNRQGPDRADVQKVKNLHNKPLENYLEEMKLDPGILDQSKDVKPNLFVKVHNRNSSQAILKQPVWLTEDSSNKRNCDKKTKPLLSSEKLSSPPSVSDGLLSSDNTHSLKENQSANLLTQKLNIQNALYTEYKKNRSNFQHSKAKIECAIPKEPKHEVEKTYQQSCNSKNHKQLNIHPKCSTVNIKKCGTFLPKSDELTDERELPGLDDEDNQTLDDLSKIDASAIIHEIPSAEKKAIFRRSLDSATSLVFHQRSGLPLTSSPAPTRKNGTCFDFDSTLTSVSAIKRALLFEKEIEQGVQVQETNIQLSTSAPASIFSSSLLGTFEESVLNGRLEPVSTVEGFTAEIGASGSFCPRHIKLPVTVFFYTLHDMDKVASPYMGHINLRSKDYHIPKKGTVQVTLFNPHDTVVKMFVVRYDLSDMPINCQTFLRQRTLYMPSDASENDPDAQKWLRYLIHLRFMSSKSGRIYLHTDIRLIIFRKSDLDAATVHGQRPYELRTFTHGPVNPKFSPHKP</sequence>
<dbReference type="Pfam" id="PF13889">
    <property type="entry name" value="Chromosome_seg"/>
    <property type="match status" value="1"/>
</dbReference>
<keyword evidence="5" id="KW-1185">Reference proteome</keyword>
<evidence type="ECO:0000313" key="5">
    <source>
        <dbReference type="Proteomes" id="UP000887116"/>
    </source>
</evidence>
<dbReference type="OrthoDB" id="8625101at2759"/>
<gene>
    <name evidence="4" type="primary">fam214a</name>
    <name evidence="4" type="ORF">TNCT_591651</name>
</gene>
<evidence type="ECO:0000259" key="3">
    <source>
        <dbReference type="SMART" id="SM01177"/>
    </source>
</evidence>